<dbReference type="SUPFAM" id="SSF53448">
    <property type="entry name" value="Nucleotide-diphospho-sugar transferases"/>
    <property type="match status" value="1"/>
</dbReference>
<evidence type="ECO:0000313" key="7">
    <source>
        <dbReference type="Proteomes" id="UP000762676"/>
    </source>
</evidence>
<dbReference type="PROSITE" id="PS50231">
    <property type="entry name" value="RICIN_B_LECTIN"/>
    <property type="match status" value="1"/>
</dbReference>
<protein>
    <submittedName>
        <fullName evidence="6">Polypeptide N-acetylgalactosaminyltransferase</fullName>
    </submittedName>
</protein>
<evidence type="ECO:0000256" key="1">
    <source>
        <dbReference type="ARBA" id="ARBA00022679"/>
    </source>
</evidence>
<evidence type="ECO:0000259" key="5">
    <source>
        <dbReference type="SMART" id="SM00458"/>
    </source>
</evidence>
<dbReference type="Proteomes" id="UP000762676">
    <property type="component" value="Unassembled WGS sequence"/>
</dbReference>
<dbReference type="Pfam" id="PF00652">
    <property type="entry name" value="Ricin_B_lectin"/>
    <property type="match status" value="1"/>
</dbReference>
<evidence type="ECO:0000313" key="6">
    <source>
        <dbReference type="EMBL" id="GFR81520.1"/>
    </source>
</evidence>
<keyword evidence="1" id="KW-0808">Transferase</keyword>
<dbReference type="GO" id="GO:0030246">
    <property type="term" value="F:carbohydrate binding"/>
    <property type="evidence" value="ECO:0007669"/>
    <property type="project" value="UniProtKB-KW"/>
</dbReference>
<dbReference type="InterPro" id="IPR027791">
    <property type="entry name" value="Galactosyl_T_C"/>
</dbReference>
<evidence type="ECO:0000256" key="4">
    <source>
        <dbReference type="SAM" id="MobiDB-lite"/>
    </source>
</evidence>
<evidence type="ECO:0000256" key="3">
    <source>
        <dbReference type="ARBA" id="ARBA00023157"/>
    </source>
</evidence>
<organism evidence="6 7">
    <name type="scientific">Elysia marginata</name>
    <dbReference type="NCBI Taxonomy" id="1093978"/>
    <lineage>
        <taxon>Eukaryota</taxon>
        <taxon>Metazoa</taxon>
        <taxon>Spiralia</taxon>
        <taxon>Lophotrochozoa</taxon>
        <taxon>Mollusca</taxon>
        <taxon>Gastropoda</taxon>
        <taxon>Heterobranchia</taxon>
        <taxon>Euthyneura</taxon>
        <taxon>Panpulmonata</taxon>
        <taxon>Sacoglossa</taxon>
        <taxon>Placobranchoidea</taxon>
        <taxon>Plakobranchidae</taxon>
        <taxon>Elysia</taxon>
    </lineage>
</organism>
<dbReference type="Pfam" id="PF02709">
    <property type="entry name" value="Glyco_transf_7C"/>
    <property type="match status" value="1"/>
</dbReference>
<dbReference type="InterPro" id="IPR035992">
    <property type="entry name" value="Ricin_B-like_lectins"/>
</dbReference>
<evidence type="ECO:0000256" key="2">
    <source>
        <dbReference type="ARBA" id="ARBA00022734"/>
    </source>
</evidence>
<gene>
    <name evidence="6" type="ORF">ElyMa_000605900</name>
</gene>
<sequence length="479" mass="53314">MVLFFFVPGFDWNLVFKWDFMTSEERNKRRENPISPIRTPMIAGGLFSIDKSWFTELGEYDMNMDVWGGENLEISFRVWQCHGSLEIIPCSRVGHVFRKEHPYTFPGGSGHVFARNTKRAAAVWMDDYQKFYFAAVPSAKHVQPGEVPNSQDVAFGSIKQGKQCMDTMGHFADGNLGLFPCHNAGGNQPNSRQCEQSPTHVNVKTSPTRANVKTSPTHVNVNTSPTHVNVNTSPTHVNVKTSPTHVNVNTSLTHINVKTSPTHVNVKTSPTHVNVKTSPTHVNVNTSPTHFNVKTSPTHVNVNTSPTHVNVNTSPTCVNVNTSPTHVNVKTTPTRINVKTSPTHVNVKTTPTRINVNTSPIHVNVNTSPTRINVNTSLTDLASFSLSPYSEFTLTKQGQIKHLDLCLTLVGARPGAVVKLFQCKPDNDLQLFIQTPSKDQLRHQKHDLCLDSKFWDVKGIVANSCNKNVPSQRWQFTFK</sequence>
<dbReference type="AlphaFoldDB" id="A0AAV4G938"/>
<dbReference type="GO" id="GO:0006493">
    <property type="term" value="P:protein O-linked glycosylation"/>
    <property type="evidence" value="ECO:0007669"/>
    <property type="project" value="TreeGrafter"/>
</dbReference>
<dbReference type="PANTHER" id="PTHR11675:SF119">
    <property type="entry name" value="POLYPEPTIDE N-ACETYLGALACTOSAMINYLTRANSFERASE 2"/>
    <property type="match status" value="1"/>
</dbReference>
<proteinExistence type="predicted"/>
<dbReference type="InterPro" id="IPR029044">
    <property type="entry name" value="Nucleotide-diphossugar_trans"/>
</dbReference>
<keyword evidence="3" id="KW-1015">Disulfide bond</keyword>
<name>A0AAV4G938_9GAST</name>
<keyword evidence="7" id="KW-1185">Reference proteome</keyword>
<reference evidence="6 7" key="1">
    <citation type="journal article" date="2021" name="Elife">
        <title>Chloroplast acquisition without the gene transfer in kleptoplastic sea slugs, Plakobranchus ocellatus.</title>
        <authorList>
            <person name="Maeda T."/>
            <person name="Takahashi S."/>
            <person name="Yoshida T."/>
            <person name="Shimamura S."/>
            <person name="Takaki Y."/>
            <person name="Nagai Y."/>
            <person name="Toyoda A."/>
            <person name="Suzuki Y."/>
            <person name="Arimoto A."/>
            <person name="Ishii H."/>
            <person name="Satoh N."/>
            <person name="Nishiyama T."/>
            <person name="Hasebe M."/>
            <person name="Maruyama T."/>
            <person name="Minagawa J."/>
            <person name="Obokata J."/>
            <person name="Shigenobu S."/>
        </authorList>
    </citation>
    <scope>NUCLEOTIDE SEQUENCE [LARGE SCALE GENOMIC DNA]</scope>
</reference>
<dbReference type="SMART" id="SM00458">
    <property type="entry name" value="RICIN"/>
    <property type="match status" value="1"/>
</dbReference>
<dbReference type="Gene3D" id="2.80.10.50">
    <property type="match status" value="1"/>
</dbReference>
<feature type="domain" description="Ricin B lectin" evidence="5">
    <location>
        <begin position="348"/>
        <end position="477"/>
    </location>
</feature>
<dbReference type="GO" id="GO:0004653">
    <property type="term" value="F:polypeptide N-acetylgalactosaminyltransferase activity"/>
    <property type="evidence" value="ECO:0007669"/>
    <property type="project" value="TreeGrafter"/>
</dbReference>
<dbReference type="Gene3D" id="3.90.550.10">
    <property type="entry name" value="Spore Coat Polysaccharide Biosynthesis Protein SpsA, Chain A"/>
    <property type="match status" value="1"/>
</dbReference>
<comment type="caution">
    <text evidence="6">The sequence shown here is derived from an EMBL/GenBank/DDBJ whole genome shotgun (WGS) entry which is preliminary data.</text>
</comment>
<dbReference type="EMBL" id="BMAT01001204">
    <property type="protein sequence ID" value="GFR81520.1"/>
    <property type="molecule type" value="Genomic_DNA"/>
</dbReference>
<dbReference type="GO" id="GO:0005794">
    <property type="term" value="C:Golgi apparatus"/>
    <property type="evidence" value="ECO:0007669"/>
    <property type="project" value="TreeGrafter"/>
</dbReference>
<keyword evidence="2" id="KW-0430">Lectin</keyword>
<dbReference type="SUPFAM" id="SSF50370">
    <property type="entry name" value="Ricin B-like lectins"/>
    <property type="match status" value="2"/>
</dbReference>
<feature type="region of interest" description="Disordered" evidence="4">
    <location>
        <begin position="189"/>
        <end position="236"/>
    </location>
</feature>
<dbReference type="PANTHER" id="PTHR11675">
    <property type="entry name" value="N-ACETYLGALACTOSAMINYLTRANSFERASE"/>
    <property type="match status" value="1"/>
</dbReference>
<accession>A0AAV4G938</accession>
<dbReference type="InterPro" id="IPR000772">
    <property type="entry name" value="Ricin_B_lectin"/>
</dbReference>